<name>A0A653DIE5_CALMS</name>
<evidence type="ECO:0000313" key="2">
    <source>
        <dbReference type="EMBL" id="VEN59991.1"/>
    </source>
</evidence>
<organism evidence="2 3">
    <name type="scientific">Callosobruchus maculatus</name>
    <name type="common">Southern cowpea weevil</name>
    <name type="synonym">Pulse bruchid</name>
    <dbReference type="NCBI Taxonomy" id="64391"/>
    <lineage>
        <taxon>Eukaryota</taxon>
        <taxon>Metazoa</taxon>
        <taxon>Ecdysozoa</taxon>
        <taxon>Arthropoda</taxon>
        <taxon>Hexapoda</taxon>
        <taxon>Insecta</taxon>
        <taxon>Pterygota</taxon>
        <taxon>Neoptera</taxon>
        <taxon>Endopterygota</taxon>
        <taxon>Coleoptera</taxon>
        <taxon>Polyphaga</taxon>
        <taxon>Cucujiformia</taxon>
        <taxon>Chrysomeloidea</taxon>
        <taxon>Chrysomelidae</taxon>
        <taxon>Bruchinae</taxon>
        <taxon>Bruchini</taxon>
        <taxon>Callosobruchus</taxon>
    </lineage>
</organism>
<feature type="region of interest" description="Disordered" evidence="1">
    <location>
        <begin position="1"/>
        <end position="77"/>
    </location>
</feature>
<keyword evidence="3" id="KW-1185">Reference proteome</keyword>
<sequence>MGKTTQPRLRLWRPQPNNWPHSDSMNLELSRSGHPVRRRPTPIPVAPPRVPTPMPSNNNNALPGLQHTAFFNIPTNR</sequence>
<evidence type="ECO:0000256" key="1">
    <source>
        <dbReference type="SAM" id="MobiDB-lite"/>
    </source>
</evidence>
<reference evidence="2 3" key="1">
    <citation type="submission" date="2019-01" db="EMBL/GenBank/DDBJ databases">
        <authorList>
            <person name="Sayadi A."/>
        </authorList>
    </citation>
    <scope>NUCLEOTIDE SEQUENCE [LARGE SCALE GENOMIC DNA]</scope>
</reference>
<dbReference type="AlphaFoldDB" id="A0A653DIE5"/>
<dbReference type="Proteomes" id="UP000410492">
    <property type="component" value="Unassembled WGS sequence"/>
</dbReference>
<evidence type="ECO:0000313" key="3">
    <source>
        <dbReference type="Proteomes" id="UP000410492"/>
    </source>
</evidence>
<feature type="compositionally biased region" description="Polar residues" evidence="1">
    <location>
        <begin position="15"/>
        <end position="29"/>
    </location>
</feature>
<gene>
    <name evidence="2" type="ORF">CALMAC_LOCUS17818</name>
</gene>
<protein>
    <submittedName>
        <fullName evidence="2">Uncharacterized protein</fullName>
    </submittedName>
</protein>
<feature type="compositionally biased region" description="Pro residues" evidence="1">
    <location>
        <begin position="41"/>
        <end position="54"/>
    </location>
</feature>
<proteinExistence type="predicted"/>
<dbReference type="EMBL" id="CAACVG010012270">
    <property type="protein sequence ID" value="VEN59991.1"/>
    <property type="molecule type" value="Genomic_DNA"/>
</dbReference>
<accession>A0A653DIE5</accession>